<evidence type="ECO:0000313" key="2">
    <source>
        <dbReference type="EMBL" id="GAA0927996.1"/>
    </source>
</evidence>
<feature type="domain" description="AMP-binding enzyme C-terminal" evidence="1">
    <location>
        <begin position="2"/>
        <end position="45"/>
    </location>
</feature>
<dbReference type="InterPro" id="IPR045851">
    <property type="entry name" value="AMP-bd_C_sf"/>
</dbReference>
<proteinExistence type="predicted"/>
<dbReference type="SUPFAM" id="SSF56801">
    <property type="entry name" value="Acetyl-CoA synthetase-like"/>
    <property type="match status" value="1"/>
</dbReference>
<dbReference type="Proteomes" id="UP001500418">
    <property type="component" value="Unassembled WGS sequence"/>
</dbReference>
<gene>
    <name evidence="2" type="ORF">GCM10009575_029040</name>
</gene>
<evidence type="ECO:0000313" key="3">
    <source>
        <dbReference type="Proteomes" id="UP001500418"/>
    </source>
</evidence>
<name>A0ABN1PIB5_9ACTN</name>
<dbReference type="Pfam" id="PF13193">
    <property type="entry name" value="AMP-binding_C"/>
    <property type="match status" value="1"/>
</dbReference>
<dbReference type="InterPro" id="IPR025110">
    <property type="entry name" value="AMP-bd_C"/>
</dbReference>
<keyword evidence="3" id="KW-1185">Reference proteome</keyword>
<evidence type="ECO:0000259" key="1">
    <source>
        <dbReference type="Pfam" id="PF13193"/>
    </source>
</evidence>
<sequence>MVTLRHGAHTTADQIRDYVKQRVAAYKYPRIVTVTDGLPKGATGKILKREIVVRE</sequence>
<protein>
    <recommendedName>
        <fullName evidence="1">AMP-binding enzyme C-terminal domain-containing protein</fullName>
    </recommendedName>
</protein>
<dbReference type="Gene3D" id="3.30.300.30">
    <property type="match status" value="1"/>
</dbReference>
<dbReference type="EMBL" id="BAAAID010000015">
    <property type="protein sequence ID" value="GAA0927996.1"/>
    <property type="molecule type" value="Genomic_DNA"/>
</dbReference>
<reference evidence="2 3" key="1">
    <citation type="journal article" date="2019" name="Int. J. Syst. Evol. Microbiol.">
        <title>The Global Catalogue of Microorganisms (GCM) 10K type strain sequencing project: providing services to taxonomists for standard genome sequencing and annotation.</title>
        <authorList>
            <consortium name="The Broad Institute Genomics Platform"/>
            <consortium name="The Broad Institute Genome Sequencing Center for Infectious Disease"/>
            <person name="Wu L."/>
            <person name="Ma J."/>
        </authorList>
    </citation>
    <scope>NUCLEOTIDE SEQUENCE [LARGE SCALE GENOMIC DNA]</scope>
    <source>
        <strain evidence="2 3">JCM 11444</strain>
    </source>
</reference>
<accession>A0ABN1PIB5</accession>
<comment type="caution">
    <text evidence="2">The sequence shown here is derived from an EMBL/GenBank/DDBJ whole genome shotgun (WGS) entry which is preliminary data.</text>
</comment>
<organism evidence="2 3">
    <name type="scientific">Streptomyces rhizosphaericus</name>
    <dbReference type="NCBI Taxonomy" id="114699"/>
    <lineage>
        <taxon>Bacteria</taxon>
        <taxon>Bacillati</taxon>
        <taxon>Actinomycetota</taxon>
        <taxon>Actinomycetes</taxon>
        <taxon>Kitasatosporales</taxon>
        <taxon>Streptomycetaceae</taxon>
        <taxon>Streptomyces</taxon>
        <taxon>Streptomyces violaceusniger group</taxon>
    </lineage>
</organism>